<organism evidence="1 2">
    <name type="scientific">Phenylobacterium parvum</name>
    <dbReference type="NCBI Taxonomy" id="2201350"/>
    <lineage>
        <taxon>Bacteria</taxon>
        <taxon>Pseudomonadati</taxon>
        <taxon>Pseudomonadota</taxon>
        <taxon>Alphaproteobacteria</taxon>
        <taxon>Caulobacterales</taxon>
        <taxon>Caulobacteraceae</taxon>
        <taxon>Phenylobacterium</taxon>
    </lineage>
</organism>
<dbReference type="PIRSF" id="PIRSF030820">
    <property type="entry name" value="UCP030820"/>
    <property type="match status" value="1"/>
</dbReference>
<name>A0A2Z3HLA5_9CAUL</name>
<dbReference type="Proteomes" id="UP000247763">
    <property type="component" value="Chromosome"/>
</dbReference>
<dbReference type="AlphaFoldDB" id="A0A2Z3HLA5"/>
<proteinExistence type="predicted"/>
<dbReference type="InterPro" id="IPR008318">
    <property type="entry name" value="UCP030820"/>
</dbReference>
<evidence type="ECO:0000313" key="2">
    <source>
        <dbReference type="Proteomes" id="UP000247763"/>
    </source>
</evidence>
<dbReference type="EMBL" id="CP029479">
    <property type="protein sequence ID" value="AWM77293.1"/>
    <property type="molecule type" value="Genomic_DNA"/>
</dbReference>
<sequence>MPMLIKAAGADFVAADDSFVFLEDGALDPGGDILVSLARFLEAGNALASGRAGRLGVRLSPDDAVESLEGRLGGVSVVALDFPKFRDGRAFTSAHLLRTRLGFQGEVRAVGDVLRDQAGFMVRCGFDAFVPSDGSDPETWAAAVARHRHVYQRAADGRPPAFDERRGA</sequence>
<protein>
    <submittedName>
        <fullName evidence="1">Oxidoreductase</fullName>
    </submittedName>
</protein>
<dbReference type="OrthoDB" id="9800421at2"/>
<reference evidence="2" key="1">
    <citation type="submission" date="2018-05" db="EMBL/GenBank/DDBJ databases">
        <title>Genome sequencing of Phenylobacterium sp. HYN0004.</title>
        <authorList>
            <person name="Yi H."/>
            <person name="Baek C."/>
        </authorList>
    </citation>
    <scope>NUCLEOTIDE SEQUENCE [LARGE SCALE GENOMIC DNA]</scope>
    <source>
        <strain evidence="2">HYN0004</strain>
    </source>
</reference>
<dbReference type="Pfam" id="PF06073">
    <property type="entry name" value="DUF934"/>
    <property type="match status" value="1"/>
</dbReference>
<gene>
    <name evidence="1" type="ORF">HYN04_05665</name>
</gene>
<keyword evidence="2" id="KW-1185">Reference proteome</keyword>
<accession>A0A2Z3HLA5</accession>
<evidence type="ECO:0000313" key="1">
    <source>
        <dbReference type="EMBL" id="AWM77293.1"/>
    </source>
</evidence>
<dbReference type="KEGG" id="phb:HYN04_05665"/>